<dbReference type="STRING" id="88036.D8R4P7"/>
<dbReference type="NCBIfam" id="TIGR00390">
    <property type="entry name" value="hslU"/>
    <property type="match status" value="1"/>
</dbReference>
<dbReference type="GO" id="GO:0009376">
    <property type="term" value="C:HslUV protease complex"/>
    <property type="evidence" value="ECO:0000318"/>
    <property type="project" value="GO_Central"/>
</dbReference>
<dbReference type="InterPro" id="IPR027417">
    <property type="entry name" value="P-loop_NTPase"/>
</dbReference>
<dbReference type="InParanoid" id="D8R4P7"/>
<evidence type="ECO:0000256" key="3">
    <source>
        <dbReference type="ARBA" id="ARBA00023186"/>
    </source>
</evidence>
<dbReference type="InterPro" id="IPR004491">
    <property type="entry name" value="HslU"/>
</dbReference>
<protein>
    <recommendedName>
        <fullName evidence="4">Clp ATPase C-terminal domain-containing protein</fullName>
    </recommendedName>
</protein>
<dbReference type="GO" id="GO:0008233">
    <property type="term" value="F:peptidase activity"/>
    <property type="evidence" value="ECO:0007669"/>
    <property type="project" value="InterPro"/>
</dbReference>
<evidence type="ECO:0000313" key="6">
    <source>
        <dbReference type="Proteomes" id="UP000001514"/>
    </source>
</evidence>
<dbReference type="NCBIfam" id="NF003544">
    <property type="entry name" value="PRK05201.1"/>
    <property type="match status" value="1"/>
</dbReference>
<evidence type="ECO:0000313" key="5">
    <source>
        <dbReference type="EMBL" id="EFJ33139.1"/>
    </source>
</evidence>
<keyword evidence="2" id="KW-0067">ATP-binding</keyword>
<name>D8R4P7_SELML</name>
<reference evidence="5 6" key="1">
    <citation type="journal article" date="2011" name="Science">
        <title>The Selaginella genome identifies genetic changes associated with the evolution of vascular plants.</title>
        <authorList>
            <person name="Banks J.A."/>
            <person name="Nishiyama T."/>
            <person name="Hasebe M."/>
            <person name="Bowman J.L."/>
            <person name="Gribskov M."/>
            <person name="dePamphilis C."/>
            <person name="Albert V.A."/>
            <person name="Aono N."/>
            <person name="Aoyama T."/>
            <person name="Ambrose B.A."/>
            <person name="Ashton N.W."/>
            <person name="Axtell M.J."/>
            <person name="Barker E."/>
            <person name="Barker M.S."/>
            <person name="Bennetzen J.L."/>
            <person name="Bonawitz N.D."/>
            <person name="Chapple C."/>
            <person name="Cheng C."/>
            <person name="Correa L.G."/>
            <person name="Dacre M."/>
            <person name="DeBarry J."/>
            <person name="Dreyer I."/>
            <person name="Elias M."/>
            <person name="Engstrom E.M."/>
            <person name="Estelle M."/>
            <person name="Feng L."/>
            <person name="Finet C."/>
            <person name="Floyd S.K."/>
            <person name="Frommer W.B."/>
            <person name="Fujita T."/>
            <person name="Gramzow L."/>
            <person name="Gutensohn M."/>
            <person name="Harholt J."/>
            <person name="Hattori M."/>
            <person name="Heyl A."/>
            <person name="Hirai T."/>
            <person name="Hiwatashi Y."/>
            <person name="Ishikawa M."/>
            <person name="Iwata M."/>
            <person name="Karol K.G."/>
            <person name="Koehler B."/>
            <person name="Kolukisaoglu U."/>
            <person name="Kubo M."/>
            <person name="Kurata T."/>
            <person name="Lalonde S."/>
            <person name="Li K."/>
            <person name="Li Y."/>
            <person name="Litt A."/>
            <person name="Lyons E."/>
            <person name="Manning G."/>
            <person name="Maruyama T."/>
            <person name="Michael T.P."/>
            <person name="Mikami K."/>
            <person name="Miyazaki S."/>
            <person name="Morinaga S."/>
            <person name="Murata T."/>
            <person name="Mueller-Roeber B."/>
            <person name="Nelson D.R."/>
            <person name="Obara M."/>
            <person name="Oguri Y."/>
            <person name="Olmstead R.G."/>
            <person name="Onodera N."/>
            <person name="Petersen B.L."/>
            <person name="Pils B."/>
            <person name="Prigge M."/>
            <person name="Rensing S.A."/>
            <person name="Riano-Pachon D.M."/>
            <person name="Roberts A.W."/>
            <person name="Sato Y."/>
            <person name="Scheller H.V."/>
            <person name="Schulz B."/>
            <person name="Schulz C."/>
            <person name="Shakirov E.V."/>
            <person name="Shibagaki N."/>
            <person name="Shinohara N."/>
            <person name="Shippen D.E."/>
            <person name="Soerensen I."/>
            <person name="Sotooka R."/>
            <person name="Sugimoto N."/>
            <person name="Sugita M."/>
            <person name="Sumikawa N."/>
            <person name="Tanurdzic M."/>
            <person name="Theissen G."/>
            <person name="Ulvskov P."/>
            <person name="Wakazuki S."/>
            <person name="Weng J.K."/>
            <person name="Willats W.W."/>
            <person name="Wipf D."/>
            <person name="Wolf P.G."/>
            <person name="Yang L."/>
            <person name="Zimmer A.D."/>
            <person name="Zhu Q."/>
            <person name="Mitros T."/>
            <person name="Hellsten U."/>
            <person name="Loque D."/>
            <person name="Otillar R."/>
            <person name="Salamov A."/>
            <person name="Schmutz J."/>
            <person name="Shapiro H."/>
            <person name="Lindquist E."/>
            <person name="Lucas S."/>
            <person name="Rokhsar D."/>
            <person name="Grigoriev I.V."/>
        </authorList>
    </citation>
    <scope>NUCLEOTIDE SEQUENCE [LARGE SCALE GENOMIC DNA]</scope>
</reference>
<proteinExistence type="predicted"/>
<dbReference type="Gramene" id="EFJ33139">
    <property type="protein sequence ID" value="EFJ33139"/>
    <property type="gene ID" value="SELMODRAFT_439468"/>
</dbReference>
<feature type="domain" description="Clp ATPase C-terminal" evidence="4">
    <location>
        <begin position="381"/>
        <end position="475"/>
    </location>
</feature>
<dbReference type="Proteomes" id="UP000001514">
    <property type="component" value="Unassembled WGS sequence"/>
</dbReference>
<dbReference type="Pfam" id="PF10431">
    <property type="entry name" value="ClpB_D2-small"/>
    <property type="match status" value="1"/>
</dbReference>
<dbReference type="SUPFAM" id="SSF52540">
    <property type="entry name" value="P-loop containing nucleoside triphosphate hydrolases"/>
    <property type="match status" value="1"/>
</dbReference>
<dbReference type="GO" id="GO:0051603">
    <property type="term" value="P:proteolysis involved in protein catabolic process"/>
    <property type="evidence" value="ECO:0000318"/>
    <property type="project" value="GO_Central"/>
</dbReference>
<dbReference type="AlphaFoldDB" id="D8R4P7"/>
<dbReference type="InterPro" id="IPR019489">
    <property type="entry name" value="Clp_ATPase_C"/>
</dbReference>
<sequence length="489" mass="54768">MSGIGVLFRLRLSKLASAIGLADRARAFSSGRKEWKWESRAAFCQTHGPRMDPAAPSTSSSQPSDAMPDELLAAGALTPAKVVEVLDRYIVGQTAAKRAVAVAFRMRFSRAWCCGKTEIARRLAKISYAPFVKVEATKFTEVGFHGRDVDQIIRDLVDNAIVLQRQRIRTKISKEVEKSVEDRILDVLVGVQQEEISEKSLTSMDMFRKLYREGAIDNRKIQLDVPEGRVRLPVDVMGNGLPVNDLIYKVLKSPKVERREITVGEARPLLTEIEMEKYLQSDQIVKDAIQLTESDGIVFIDEIDKIVTTSETRRGADASAEGVQRDLLPIIEGSVVNTKYGNVNTDHILFICSGAFHSCKPSDMLAELQGRLPIRVELKALQREDLYRILTEPEINMLKQQQLLLETEGVELIFTEDAVRELANVAAEVNRSLDNIGARRLHTVIERVVEDISFSAPERAGEKLIIDKEKVRKSVGDLLNKMDLSKFVL</sequence>
<dbReference type="HOGENOM" id="CLU_033123_0_0_1"/>
<dbReference type="GO" id="GO:0005524">
    <property type="term" value="F:ATP binding"/>
    <property type="evidence" value="ECO:0000318"/>
    <property type="project" value="GO_Central"/>
</dbReference>
<dbReference type="SMART" id="SM01086">
    <property type="entry name" value="ClpB_D2-small"/>
    <property type="match status" value="1"/>
</dbReference>
<dbReference type="eggNOG" id="KOG0745">
    <property type="taxonomic scope" value="Eukaryota"/>
</dbReference>
<dbReference type="KEGG" id="smo:SELMODRAFT_439468"/>
<keyword evidence="1" id="KW-0547">Nucleotide-binding</keyword>
<dbReference type="OMA" id="EYTEAGY"/>
<dbReference type="EMBL" id="GL377571">
    <property type="protein sequence ID" value="EFJ33139.1"/>
    <property type="molecule type" value="Genomic_DNA"/>
</dbReference>
<dbReference type="PANTHER" id="PTHR48102:SF3">
    <property type="entry name" value="ATP-DEPENDENT PROTEASE ATPASE SUBUNIT HSLU"/>
    <property type="match status" value="1"/>
</dbReference>
<evidence type="ECO:0000256" key="1">
    <source>
        <dbReference type="ARBA" id="ARBA00022741"/>
    </source>
</evidence>
<keyword evidence="6" id="KW-1185">Reference proteome</keyword>
<dbReference type="Gene3D" id="1.10.8.60">
    <property type="match status" value="1"/>
</dbReference>
<dbReference type="Gene3D" id="3.40.50.300">
    <property type="entry name" value="P-loop containing nucleotide triphosphate hydrolases"/>
    <property type="match status" value="2"/>
</dbReference>
<organism evidence="6">
    <name type="scientific">Selaginella moellendorffii</name>
    <name type="common">Spikemoss</name>
    <dbReference type="NCBI Taxonomy" id="88036"/>
    <lineage>
        <taxon>Eukaryota</taxon>
        <taxon>Viridiplantae</taxon>
        <taxon>Streptophyta</taxon>
        <taxon>Embryophyta</taxon>
        <taxon>Tracheophyta</taxon>
        <taxon>Lycopodiopsida</taxon>
        <taxon>Selaginellales</taxon>
        <taxon>Selaginellaceae</taxon>
        <taxon>Selaginella</taxon>
    </lineage>
</organism>
<evidence type="ECO:0000259" key="4">
    <source>
        <dbReference type="SMART" id="SM01086"/>
    </source>
</evidence>
<evidence type="ECO:0000256" key="2">
    <source>
        <dbReference type="ARBA" id="ARBA00022840"/>
    </source>
</evidence>
<dbReference type="GO" id="GO:0016887">
    <property type="term" value="F:ATP hydrolysis activity"/>
    <property type="evidence" value="ECO:0000318"/>
    <property type="project" value="GO_Central"/>
</dbReference>
<dbReference type="InterPro" id="IPR003959">
    <property type="entry name" value="ATPase_AAA_core"/>
</dbReference>
<gene>
    <name evidence="5" type="ORF">SELMODRAFT_439468</name>
</gene>
<accession>D8R4P7</accession>
<keyword evidence="3" id="KW-0143">Chaperone</keyword>
<dbReference type="PANTHER" id="PTHR48102">
    <property type="entry name" value="ATP-DEPENDENT CLP PROTEASE ATP-BINDING SUBUNIT CLPX-LIKE, MITOCHONDRIAL-RELATED"/>
    <property type="match status" value="1"/>
</dbReference>
<dbReference type="Pfam" id="PF07724">
    <property type="entry name" value="AAA_2"/>
    <property type="match status" value="1"/>
</dbReference>
<dbReference type="FunCoup" id="D8R4P7">
    <property type="interactions" value="4400"/>
</dbReference>
<dbReference type="InterPro" id="IPR050052">
    <property type="entry name" value="ATP-dep_Clp_protease_ClpX"/>
</dbReference>